<evidence type="ECO:0000256" key="5">
    <source>
        <dbReference type="SAM" id="MobiDB-lite"/>
    </source>
</evidence>
<dbReference type="Gene3D" id="3.60.40.10">
    <property type="entry name" value="PPM-type phosphatase domain"/>
    <property type="match status" value="1"/>
</dbReference>
<sequence length="416" mass="45109">MDLFGDLPEPERAPRPSAGKEAQEGPVLFEDLPPASSTDSGSGGPLLFDDLPPAASGNSGSLATSDSQVVKNEGKGAKRKAPEEEKNGGEELVEKKVSSSVIFGLKGYVAERKGEREEMQDAHVILNDITQECSPPSSLMSEEGFEFPGAGAVGAGNGTWLFCTSITRVSYFAVFDGHGGIRASKFAAQNLHQNLIRKFPKGDVISVEKTVKRCLLDTFKHTDEEFLKQASSQKPAWKDGSTATCVLAVDNILYIANLGDSRAILCRYNEESQKHAALSLSKEHNPTQYEERMRIQKAGGNVRDGRVLGVLEVSRSIGDGQYKRCGVTSVPDIRRCQLTPNDRFILLACDGLFKVFTPEEAVNFILSCLEDDKIQAREGKPAADARYEAACNRLANKAVQRGSADNVTVMVVRIGH</sequence>
<accession>A0ABQ0EEF1</accession>
<gene>
    <name evidence="7" type="ORF">APTSU1_000047000</name>
</gene>
<keyword evidence="7" id="KW-0401">Integrin</keyword>
<comment type="similarity">
    <text evidence="4">Belongs to the PP2C family.</text>
</comment>
<dbReference type="SUPFAM" id="SSF81606">
    <property type="entry name" value="PP2C-like"/>
    <property type="match status" value="1"/>
</dbReference>
<evidence type="ECO:0000256" key="3">
    <source>
        <dbReference type="ARBA" id="ARBA00022912"/>
    </source>
</evidence>
<feature type="domain" description="PPM-type phosphatase" evidence="6">
    <location>
        <begin position="106"/>
        <end position="414"/>
    </location>
</feature>
<feature type="region of interest" description="Disordered" evidence="5">
    <location>
        <begin position="1"/>
        <end position="92"/>
    </location>
</feature>
<keyword evidence="8" id="KW-1185">Reference proteome</keyword>
<dbReference type="EMBL" id="BAAFST010000001">
    <property type="protein sequence ID" value="GAB1285240.1"/>
    <property type="molecule type" value="Genomic_DNA"/>
</dbReference>
<dbReference type="SMART" id="SM00332">
    <property type="entry name" value="PP2Cc"/>
    <property type="match status" value="1"/>
</dbReference>
<dbReference type="PROSITE" id="PS51746">
    <property type="entry name" value="PPM_2"/>
    <property type="match status" value="1"/>
</dbReference>
<keyword evidence="1" id="KW-0479">Metal-binding</keyword>
<evidence type="ECO:0000259" key="6">
    <source>
        <dbReference type="PROSITE" id="PS51746"/>
    </source>
</evidence>
<dbReference type="GO" id="GO:0016301">
    <property type="term" value="F:kinase activity"/>
    <property type="evidence" value="ECO:0007669"/>
    <property type="project" value="UniProtKB-KW"/>
</dbReference>
<keyword evidence="3 4" id="KW-0904">Protein phosphatase</keyword>
<protein>
    <submittedName>
        <fullName evidence="7">Integrin-linked kinase-associated serine/threonine phosphatase 2C</fullName>
    </submittedName>
</protein>
<dbReference type="SMART" id="SM00331">
    <property type="entry name" value="PP2C_SIG"/>
    <property type="match status" value="1"/>
</dbReference>
<proteinExistence type="inferred from homology"/>
<dbReference type="InterPro" id="IPR001932">
    <property type="entry name" value="PPM-type_phosphatase-like_dom"/>
</dbReference>
<name>A0ABQ0EEF1_APOSI</name>
<organism evidence="7 8">
    <name type="scientific">Apodemus speciosus</name>
    <name type="common">Large Japanese field mouse</name>
    <dbReference type="NCBI Taxonomy" id="105296"/>
    <lineage>
        <taxon>Eukaryota</taxon>
        <taxon>Metazoa</taxon>
        <taxon>Chordata</taxon>
        <taxon>Craniata</taxon>
        <taxon>Vertebrata</taxon>
        <taxon>Euteleostomi</taxon>
        <taxon>Mammalia</taxon>
        <taxon>Eutheria</taxon>
        <taxon>Euarchontoglires</taxon>
        <taxon>Glires</taxon>
        <taxon>Rodentia</taxon>
        <taxon>Myomorpha</taxon>
        <taxon>Muroidea</taxon>
        <taxon>Muridae</taxon>
        <taxon>Murinae</taxon>
        <taxon>Apodemus</taxon>
    </lineage>
</organism>
<dbReference type="Pfam" id="PF00481">
    <property type="entry name" value="PP2C"/>
    <property type="match status" value="1"/>
</dbReference>
<comment type="caution">
    <text evidence="7">The sequence shown here is derived from an EMBL/GenBank/DDBJ whole genome shotgun (WGS) entry which is preliminary data.</text>
</comment>
<reference evidence="7 8" key="1">
    <citation type="submission" date="2024-08" db="EMBL/GenBank/DDBJ databases">
        <title>The draft genome of Apodemus speciosus.</title>
        <authorList>
            <person name="Nabeshima K."/>
            <person name="Suzuki S."/>
            <person name="Onuma M."/>
        </authorList>
    </citation>
    <scope>NUCLEOTIDE SEQUENCE [LARGE SCALE GENOMIC DNA]</scope>
    <source>
        <strain evidence="7">IB14-021</strain>
    </source>
</reference>
<dbReference type="CDD" id="cd00143">
    <property type="entry name" value="PP2Cc"/>
    <property type="match status" value="1"/>
</dbReference>
<keyword evidence="2 4" id="KW-0378">Hydrolase</keyword>
<dbReference type="InterPro" id="IPR036457">
    <property type="entry name" value="PPM-type-like_dom_sf"/>
</dbReference>
<dbReference type="InterPro" id="IPR000222">
    <property type="entry name" value="PP2C_BS"/>
</dbReference>
<keyword evidence="7" id="KW-0808">Transferase</keyword>
<keyword evidence="7" id="KW-0418">Kinase</keyword>
<dbReference type="Proteomes" id="UP001623349">
    <property type="component" value="Unassembled WGS sequence"/>
</dbReference>
<evidence type="ECO:0000256" key="1">
    <source>
        <dbReference type="ARBA" id="ARBA00022723"/>
    </source>
</evidence>
<evidence type="ECO:0000313" key="8">
    <source>
        <dbReference type="Proteomes" id="UP001623349"/>
    </source>
</evidence>
<dbReference type="PROSITE" id="PS01032">
    <property type="entry name" value="PPM_1"/>
    <property type="match status" value="1"/>
</dbReference>
<feature type="compositionally biased region" description="Polar residues" evidence="5">
    <location>
        <begin position="56"/>
        <end position="70"/>
    </location>
</feature>
<dbReference type="PANTHER" id="PTHR47992">
    <property type="entry name" value="PROTEIN PHOSPHATASE"/>
    <property type="match status" value="1"/>
</dbReference>
<evidence type="ECO:0000256" key="2">
    <source>
        <dbReference type="ARBA" id="ARBA00022801"/>
    </source>
</evidence>
<dbReference type="InterPro" id="IPR015655">
    <property type="entry name" value="PP2C"/>
</dbReference>
<dbReference type="GO" id="GO:0007229">
    <property type="term" value="P:integrin-mediated signaling pathway"/>
    <property type="evidence" value="ECO:0007669"/>
    <property type="project" value="UniProtKB-KW"/>
</dbReference>
<evidence type="ECO:0000256" key="4">
    <source>
        <dbReference type="RuleBase" id="RU003465"/>
    </source>
</evidence>
<feature type="compositionally biased region" description="Basic and acidic residues" evidence="5">
    <location>
        <begin position="72"/>
        <end position="92"/>
    </location>
</feature>
<evidence type="ECO:0000313" key="7">
    <source>
        <dbReference type="EMBL" id="GAB1285240.1"/>
    </source>
</evidence>